<evidence type="ECO:0000313" key="2">
    <source>
        <dbReference type="Proteomes" id="UP000031643"/>
    </source>
</evidence>
<dbReference type="EMBL" id="AP014648">
    <property type="protein sequence ID" value="BAQ16941.1"/>
    <property type="molecule type" value="Genomic_DNA"/>
</dbReference>
<proteinExistence type="predicted"/>
<evidence type="ECO:0000313" key="1">
    <source>
        <dbReference type="EMBL" id="BAQ16941.1"/>
    </source>
</evidence>
<gene>
    <name evidence="1" type="ORF">GL4_1485</name>
</gene>
<dbReference type="STRING" id="1384459.GL4_1485"/>
<organism evidence="1 2">
    <name type="scientific">Methyloceanibacter caenitepidi</name>
    <dbReference type="NCBI Taxonomy" id="1384459"/>
    <lineage>
        <taxon>Bacteria</taxon>
        <taxon>Pseudomonadati</taxon>
        <taxon>Pseudomonadota</taxon>
        <taxon>Alphaproteobacteria</taxon>
        <taxon>Hyphomicrobiales</taxon>
        <taxon>Hyphomicrobiaceae</taxon>
        <taxon>Methyloceanibacter</taxon>
    </lineage>
</organism>
<dbReference type="RefSeq" id="WP_045366133.1">
    <property type="nucleotide sequence ID" value="NZ_AP014648.1"/>
</dbReference>
<dbReference type="AlphaFoldDB" id="A0A0A8K2F7"/>
<reference evidence="1 2" key="1">
    <citation type="submission" date="2014-09" db="EMBL/GenBank/DDBJ databases">
        <title>Genome sequencing of Methyloceanibacter caenitepidi Gela4.</title>
        <authorList>
            <person name="Takeuchi M."/>
            <person name="Susumu S."/>
            <person name="Kamagata Y."/>
            <person name="Oshima K."/>
            <person name="Hattori M."/>
            <person name="Iwasaki W."/>
        </authorList>
    </citation>
    <scope>NUCLEOTIDE SEQUENCE [LARGE SCALE GENOMIC DNA]</scope>
    <source>
        <strain evidence="1 2">Gela4</strain>
    </source>
</reference>
<dbReference type="KEGG" id="mcg:GL4_1485"/>
<protein>
    <submittedName>
        <fullName evidence="1">Uncharacterized protein</fullName>
    </submittedName>
</protein>
<keyword evidence="2" id="KW-1185">Reference proteome</keyword>
<dbReference type="Proteomes" id="UP000031643">
    <property type="component" value="Chromosome"/>
</dbReference>
<name>A0A0A8K2F7_9HYPH</name>
<dbReference type="HOGENOM" id="CLU_2601970_0_0_5"/>
<accession>A0A0A8K2F7</accession>
<sequence length="79" mass="8393">MSKPTCQIVCYALPALDSYGRPFAFPTDAPARVGARCETHGFDIGGTAHGGLCPIGQIEEATKLALARIQDASKESRKE</sequence>